<accession>A0AAX4QGF4</accession>
<evidence type="ECO:0000313" key="1">
    <source>
        <dbReference type="EMBL" id="XAI95512.1"/>
    </source>
</evidence>
<sequence length="200" mass="22031">MLVTLDTVCALTMRAVPELGTPAHVRLTTLIESAQELVRVYLNVGRLENEAQTPQTVQAYGGDYKAVIIREYIRAVSEVKIGALSIPNSDYFLSPPNPVRRDRQGLPIWTGVELFREMPFGRNEELLTITGVFGFTQANCPLAIQNAIARTVQHLYHLANVNETMLSSSTAGTSASLKAQVEALPPSVIDQLRSWRIPSV</sequence>
<organism evidence="1 2">
    <name type="scientific">Microcystis phage Mvi-JY20</name>
    <dbReference type="NCBI Taxonomy" id="3128146"/>
    <lineage>
        <taxon>Viruses</taxon>
        <taxon>Duplodnaviria</taxon>
        <taxon>Heunggongvirae</taxon>
        <taxon>Uroviricota</taxon>
        <taxon>Caudoviricetes</taxon>
    </lineage>
</organism>
<protein>
    <submittedName>
        <fullName evidence="1">Uncharacterized protein</fullName>
    </submittedName>
</protein>
<dbReference type="EMBL" id="PP438412">
    <property type="protein sequence ID" value="XAI95512.1"/>
    <property type="molecule type" value="Genomic_DNA"/>
</dbReference>
<evidence type="ECO:0000313" key="2">
    <source>
        <dbReference type="Proteomes" id="UP001459105"/>
    </source>
</evidence>
<name>A0AAX4QGF4_9CAUD</name>
<reference evidence="1" key="1">
    <citation type="submission" date="2024-03" db="EMBL/GenBank/DDBJ databases">
        <authorList>
            <person name="Lin W."/>
            <person name="Li D."/>
            <person name="Tong Y."/>
        </authorList>
    </citation>
    <scope>NUCLEOTIDE SEQUENCE</scope>
</reference>
<proteinExistence type="predicted"/>
<dbReference type="Proteomes" id="UP001459105">
    <property type="component" value="Segment"/>
</dbReference>